<accession>A0A3B0ZSY7</accession>
<dbReference type="AlphaFoldDB" id="A0A3B0ZSY7"/>
<organism evidence="1">
    <name type="scientific">hydrothermal vent metagenome</name>
    <dbReference type="NCBI Taxonomy" id="652676"/>
    <lineage>
        <taxon>unclassified sequences</taxon>
        <taxon>metagenomes</taxon>
        <taxon>ecological metagenomes</taxon>
    </lineage>
</organism>
<dbReference type="EMBL" id="UOFT01000040">
    <property type="protein sequence ID" value="VAW94811.1"/>
    <property type="molecule type" value="Genomic_DNA"/>
</dbReference>
<name>A0A3B0ZSY7_9ZZZZ</name>
<evidence type="ECO:0008006" key="2">
    <source>
        <dbReference type="Google" id="ProtNLM"/>
    </source>
</evidence>
<gene>
    <name evidence="1" type="ORF">MNBD_GAMMA23-1191</name>
</gene>
<dbReference type="InterPro" id="IPR036782">
    <property type="entry name" value="NE0471-like_N"/>
</dbReference>
<protein>
    <recommendedName>
        <fullName evidence="2">DUF2442 domain-containing protein</fullName>
    </recommendedName>
</protein>
<dbReference type="Gene3D" id="3.30.2020.10">
    <property type="entry name" value="NE0471-like N-terminal domain"/>
    <property type="match status" value="1"/>
</dbReference>
<dbReference type="SUPFAM" id="SSF143880">
    <property type="entry name" value="NE0471 N-terminal domain-like"/>
    <property type="match status" value="1"/>
</dbReference>
<reference evidence="1" key="1">
    <citation type="submission" date="2018-06" db="EMBL/GenBank/DDBJ databases">
        <authorList>
            <person name="Zhirakovskaya E."/>
        </authorList>
    </citation>
    <scope>NUCLEOTIDE SEQUENCE</scope>
</reference>
<proteinExistence type="predicted"/>
<evidence type="ECO:0000313" key="1">
    <source>
        <dbReference type="EMBL" id="VAW94811.1"/>
    </source>
</evidence>
<sequence>MSELSVKSAEHKIGHILDIEFNDGHHECVDFSKFIFTNGHADYDKYKSISEFLKYEIIDGNLNWDDYRMLFPVDDLYHNKIVKNN</sequence>